<protein>
    <submittedName>
        <fullName evidence="9">Uncharacterized protein</fullName>
    </submittedName>
</protein>
<feature type="transmembrane region" description="Helical" evidence="8">
    <location>
        <begin position="140"/>
        <end position="162"/>
    </location>
</feature>
<proteinExistence type="inferred from homology"/>
<evidence type="ECO:0000256" key="1">
    <source>
        <dbReference type="ARBA" id="ARBA00004127"/>
    </source>
</evidence>
<dbReference type="AlphaFoldDB" id="A0A8J5H078"/>
<keyword evidence="2 8" id="KW-0812">Transmembrane</keyword>
<dbReference type="Pfam" id="PF06749">
    <property type="entry name" value="DUF1218"/>
    <property type="match status" value="1"/>
</dbReference>
<keyword evidence="10" id="KW-1185">Reference proteome</keyword>
<evidence type="ECO:0000313" key="9">
    <source>
        <dbReference type="EMBL" id="KAG6517254.1"/>
    </source>
</evidence>
<comment type="caution">
    <text evidence="9">The sequence shown here is derived from an EMBL/GenBank/DDBJ whole genome shotgun (WGS) entry which is preliminary data.</text>
</comment>
<dbReference type="GO" id="GO:0012505">
    <property type="term" value="C:endomembrane system"/>
    <property type="evidence" value="ECO:0007669"/>
    <property type="project" value="UniProtKB-SubCell"/>
</dbReference>
<evidence type="ECO:0000256" key="5">
    <source>
        <dbReference type="ARBA" id="ARBA00023136"/>
    </source>
</evidence>
<evidence type="ECO:0000256" key="6">
    <source>
        <dbReference type="ARBA" id="ARBA00029467"/>
    </source>
</evidence>
<evidence type="ECO:0000256" key="7">
    <source>
        <dbReference type="SAM" id="MobiDB-lite"/>
    </source>
</evidence>
<feature type="region of interest" description="Disordered" evidence="7">
    <location>
        <begin position="231"/>
        <end position="251"/>
    </location>
</feature>
<reference evidence="9 10" key="1">
    <citation type="submission" date="2020-08" db="EMBL/GenBank/DDBJ databases">
        <title>Plant Genome Project.</title>
        <authorList>
            <person name="Zhang R.-G."/>
        </authorList>
    </citation>
    <scope>NUCLEOTIDE SEQUENCE [LARGE SCALE GENOMIC DNA]</scope>
    <source>
        <tissue evidence="9">Rhizome</tissue>
    </source>
</reference>
<keyword evidence="3" id="KW-0732">Signal</keyword>
<organism evidence="9 10">
    <name type="scientific">Zingiber officinale</name>
    <name type="common">Ginger</name>
    <name type="synonym">Amomum zingiber</name>
    <dbReference type="NCBI Taxonomy" id="94328"/>
    <lineage>
        <taxon>Eukaryota</taxon>
        <taxon>Viridiplantae</taxon>
        <taxon>Streptophyta</taxon>
        <taxon>Embryophyta</taxon>
        <taxon>Tracheophyta</taxon>
        <taxon>Spermatophyta</taxon>
        <taxon>Magnoliopsida</taxon>
        <taxon>Liliopsida</taxon>
        <taxon>Zingiberales</taxon>
        <taxon>Zingiberaceae</taxon>
        <taxon>Zingiber</taxon>
    </lineage>
</organism>
<feature type="transmembrane region" description="Helical" evidence="8">
    <location>
        <begin position="182"/>
        <end position="206"/>
    </location>
</feature>
<dbReference type="InterPro" id="IPR009606">
    <property type="entry name" value="DEAL/Modifying_wall_lignin1/2"/>
</dbReference>
<feature type="transmembrane region" description="Helical" evidence="8">
    <location>
        <begin position="66"/>
        <end position="91"/>
    </location>
</feature>
<feature type="transmembrane region" description="Helical" evidence="8">
    <location>
        <begin position="24"/>
        <end position="46"/>
    </location>
</feature>
<gene>
    <name evidence="9" type="ORF">ZIOFF_020634</name>
</gene>
<dbReference type="InterPro" id="IPR052222">
    <property type="entry name" value="DESIGUAL"/>
</dbReference>
<comment type="similarity">
    <text evidence="6">Belongs to the DESIGUAL family.</text>
</comment>
<feature type="compositionally biased region" description="Polar residues" evidence="7">
    <location>
        <begin position="236"/>
        <end position="251"/>
    </location>
</feature>
<dbReference type="EMBL" id="JACMSC010000006">
    <property type="protein sequence ID" value="KAG6517254.1"/>
    <property type="molecule type" value="Genomic_DNA"/>
</dbReference>
<evidence type="ECO:0000313" key="10">
    <source>
        <dbReference type="Proteomes" id="UP000734854"/>
    </source>
</evidence>
<evidence type="ECO:0000256" key="8">
    <source>
        <dbReference type="SAM" id="Phobius"/>
    </source>
</evidence>
<name>A0A8J5H078_ZINOF</name>
<dbReference type="Proteomes" id="UP000734854">
    <property type="component" value="Unassembled WGS sequence"/>
</dbReference>
<evidence type="ECO:0000256" key="3">
    <source>
        <dbReference type="ARBA" id="ARBA00022729"/>
    </source>
</evidence>
<feature type="region of interest" description="Disordered" evidence="7">
    <location>
        <begin position="103"/>
        <end position="122"/>
    </location>
</feature>
<evidence type="ECO:0000256" key="4">
    <source>
        <dbReference type="ARBA" id="ARBA00022989"/>
    </source>
</evidence>
<evidence type="ECO:0000256" key="2">
    <source>
        <dbReference type="ARBA" id="ARBA00022692"/>
    </source>
</evidence>
<sequence length="251" mass="26825">MAISHADLSQKTQWRWRSELGSQFALLFVFLSVIAGLVAFATWFALSEEGNGRKSSVCVYDSSGRTPLGCAVTAFLLMAVAMLAEHAYLLVAVDSSSKHPFYASWPQSQPPPPPSAIPHDPHTPATAAVAATTITRQACCLFLTAWICFAVAEVLLLIGIGVEAGHISNWRKPKPECHVTRPGLFAAAGIFGLISVLLGVGVYLTALQMQRLQQQQQAHAAGPRLQFPLPAPNAPAVTQSQQHGEKTSTSA</sequence>
<accession>A0A8J5H078</accession>
<comment type="subcellular location">
    <subcellularLocation>
        <location evidence="1">Endomembrane system</location>
        <topology evidence="1">Multi-pass membrane protein</topology>
    </subcellularLocation>
</comment>
<keyword evidence="5 8" id="KW-0472">Membrane</keyword>
<dbReference type="PANTHER" id="PTHR31769">
    <property type="entry name" value="OS07G0462200 PROTEIN-RELATED"/>
    <property type="match status" value="1"/>
</dbReference>
<keyword evidence="4 8" id="KW-1133">Transmembrane helix</keyword>